<name>A0A650CFE8_SULOH</name>
<dbReference type="PANTHER" id="PTHR42655:SF1">
    <property type="entry name" value="GLYCOGEN PHOSPHORYLASE"/>
    <property type="match status" value="1"/>
</dbReference>
<dbReference type="Pfam" id="PF00534">
    <property type="entry name" value="Glycos_transf_1"/>
    <property type="match status" value="1"/>
</dbReference>
<evidence type="ECO:0000313" key="4">
    <source>
        <dbReference type="Proteomes" id="UP000427373"/>
    </source>
</evidence>
<reference evidence="3 4" key="1">
    <citation type="submission" date="2019-10" db="EMBL/GenBank/DDBJ databases">
        <title>Genome Sequences from Six Type Strain Members of the Archaeal Family Sulfolobaceae: Acidianus ambivalens, Acidianus infernus, Metallosphaera prunae, Stygiolobus azoricus, Sulfolobus metallicus, and Sulfurisphaera ohwakuensis.</title>
        <authorList>
            <person name="Counts J.A."/>
            <person name="Kelly R.M."/>
        </authorList>
    </citation>
    <scope>NUCLEOTIDE SEQUENCE [LARGE SCALE GENOMIC DNA]</scope>
    <source>
        <strain evidence="3 4">TA-1</strain>
    </source>
</reference>
<dbReference type="KEGG" id="soh:D1869_04475"/>
<dbReference type="EMBL" id="JACHFY010000011">
    <property type="protein sequence ID" value="MBB5254161.1"/>
    <property type="molecule type" value="Genomic_DNA"/>
</dbReference>
<dbReference type="GeneID" id="42800474"/>
<dbReference type="Proteomes" id="UP000582213">
    <property type="component" value="Unassembled WGS sequence"/>
</dbReference>
<dbReference type="AlphaFoldDB" id="A0A650CFE8"/>
<protein>
    <submittedName>
        <fullName evidence="3">Glycosyltransferase</fullName>
    </submittedName>
    <submittedName>
        <fullName evidence="2">Starch phosphorylase</fullName>
        <ecNumber evidence="2">2.4.1.1</ecNumber>
    </submittedName>
</protein>
<dbReference type="InterPro" id="IPR001296">
    <property type="entry name" value="Glyco_trans_1"/>
</dbReference>
<dbReference type="InterPro" id="IPR052182">
    <property type="entry name" value="Glycogen/Maltodextrin_Phosph"/>
</dbReference>
<evidence type="ECO:0000313" key="3">
    <source>
        <dbReference type="EMBL" id="QGR16534.1"/>
    </source>
</evidence>
<keyword evidence="2" id="KW-0328">Glycosyltransferase</keyword>
<dbReference type="EMBL" id="CP045484">
    <property type="protein sequence ID" value="QGR16534.1"/>
    <property type="molecule type" value="Genomic_DNA"/>
</dbReference>
<reference evidence="2 5" key="2">
    <citation type="submission" date="2020-08" db="EMBL/GenBank/DDBJ databases">
        <title>Genomic Encyclopedia of Type Strains, Phase IV (KMG-IV): sequencing the most valuable type-strain genomes for metagenomic binning, comparative biology and taxonomic classification.</title>
        <authorList>
            <person name="Goeker M."/>
        </authorList>
    </citation>
    <scope>NUCLEOTIDE SEQUENCE [LARGE SCALE GENOMIC DNA]</scope>
    <source>
        <strain evidence="2 5">DSM 12421</strain>
    </source>
</reference>
<dbReference type="GO" id="GO:0004645">
    <property type="term" value="F:1,4-alpha-oligoglucan phosphorylase activity"/>
    <property type="evidence" value="ECO:0007669"/>
    <property type="project" value="UniProtKB-EC"/>
</dbReference>
<gene>
    <name evidence="3" type="ORF">D1869_04475</name>
    <name evidence="2" type="ORF">HNQ62_001934</name>
</gene>
<accession>A0A650CFE8</accession>
<dbReference type="Proteomes" id="UP000427373">
    <property type="component" value="Chromosome"/>
</dbReference>
<keyword evidence="4" id="KW-1185">Reference proteome</keyword>
<dbReference type="SUPFAM" id="SSF53756">
    <property type="entry name" value="UDP-Glycosyltransferase/glycogen phosphorylase"/>
    <property type="match status" value="1"/>
</dbReference>
<organism evidence="3 4">
    <name type="scientific">Sulfurisphaera ohwakuensis</name>
    <dbReference type="NCBI Taxonomy" id="69656"/>
    <lineage>
        <taxon>Archaea</taxon>
        <taxon>Thermoproteota</taxon>
        <taxon>Thermoprotei</taxon>
        <taxon>Sulfolobales</taxon>
        <taxon>Sulfolobaceae</taxon>
        <taxon>Sulfurisphaera</taxon>
    </lineage>
</organism>
<keyword evidence="3" id="KW-0808">Transferase</keyword>
<evidence type="ECO:0000313" key="2">
    <source>
        <dbReference type="EMBL" id="MBB5254161.1"/>
    </source>
</evidence>
<evidence type="ECO:0000313" key="5">
    <source>
        <dbReference type="Proteomes" id="UP000582213"/>
    </source>
</evidence>
<dbReference type="EC" id="2.4.1.1" evidence="2"/>
<sequence>MIISITAELGIDFGENFAGGLGVLEGDKFYASARLGIEYTVFTLFYRKGYTGNEEKQRELLKNLVKEWETEIELKKGKIKIEYLTYKLNTAKAIFINILSPDWATRLNEKLYIENSEEDRFYKYLVLAKATEKYISEKIGWNKIKYVDLQEAYPSFLPLLRYFPRYRIIIHTPAPWGHPTFPARYFKEEFGFEFPFDPVVMTEIGLSSAIQGIVVSKKMLHHVSKTFPHHMHKIKAITNAVEIPRWRHPLLNDVKDIDDFSKRKKEVKKESLKKLGKESDKPTIGWVRRITQYKRPEFILRLIDELRDDVVFIIGGKAHPYEYYGVELEKKFKEYAQKRNNVIYVQGVDIQQMKLAIWSSDIWTFTPYSGWEASGTSFMKAGVNGVPSVASRDGAVPEIIKDGYNGWLYGEDRYELLPVDTYDREYEEFARKVKEALNKYYEVGYNAYHTFSDFCSMDRLMKEYAL</sequence>
<dbReference type="Gene3D" id="3.40.50.2000">
    <property type="entry name" value="Glycogen Phosphorylase B"/>
    <property type="match status" value="1"/>
</dbReference>
<feature type="domain" description="Glycosyl transferase family 1" evidence="1">
    <location>
        <begin position="268"/>
        <end position="411"/>
    </location>
</feature>
<proteinExistence type="predicted"/>
<dbReference type="OrthoDB" id="17863at2157"/>
<dbReference type="RefSeq" id="WP_156014090.1">
    <property type="nucleotide sequence ID" value="NZ_CP045484.1"/>
</dbReference>
<evidence type="ECO:0000259" key="1">
    <source>
        <dbReference type="Pfam" id="PF00534"/>
    </source>
</evidence>
<dbReference type="PANTHER" id="PTHR42655">
    <property type="entry name" value="GLYCOGEN PHOSPHORYLASE"/>
    <property type="match status" value="1"/>
</dbReference>